<proteinExistence type="predicted"/>
<keyword evidence="1" id="KW-0812">Transmembrane</keyword>
<organism evidence="2 3">
    <name type="scientific">Permianibacter aggregans</name>
    <dbReference type="NCBI Taxonomy" id="1510150"/>
    <lineage>
        <taxon>Bacteria</taxon>
        <taxon>Pseudomonadati</taxon>
        <taxon>Pseudomonadota</taxon>
        <taxon>Gammaproteobacteria</taxon>
        <taxon>Pseudomonadales</taxon>
        <taxon>Pseudomonadaceae</taxon>
        <taxon>Permianibacter</taxon>
    </lineage>
</organism>
<evidence type="ECO:0000313" key="3">
    <source>
        <dbReference type="Proteomes" id="UP000295375"/>
    </source>
</evidence>
<sequence>MRPLAPWLGIGAEALTLLLVLFAPTFWWLALLLHSIASYALAVAFWHQLPRRYKLPVTRSLWFLIALLWMLPVVGALGLYAGLVAGLRSPRSRLERSIRTITLAELPFSPPVIYASPPYSQGALRQIVRYAERPLKRLKAVMATRYMSAHEAVPVWSLALRDRVDDVRLLAYAMMDSAEKKLNERITELTEDLQEVPARQRAPYLKTLAALCWELVYHNLVQGAVRAHWLHTARRYMSQGLELAPDGSSQLLYARMLLAADEVMAAEAALYEAGELGVANDVLAPFFAEVAFRQRRFNAVREYLAESQRSGELGRDFAQVKAWWKR</sequence>
<accession>A0A4R6UTD2</accession>
<keyword evidence="3" id="KW-1185">Reference proteome</keyword>
<feature type="transmembrane region" description="Helical" evidence="1">
    <location>
        <begin position="61"/>
        <end position="87"/>
    </location>
</feature>
<name>A0A4R6UTD2_9GAMM</name>
<gene>
    <name evidence="2" type="ORF">EV696_102102</name>
</gene>
<evidence type="ECO:0000313" key="2">
    <source>
        <dbReference type="EMBL" id="TDQ50421.1"/>
    </source>
</evidence>
<dbReference type="Proteomes" id="UP000295375">
    <property type="component" value="Unassembled WGS sequence"/>
</dbReference>
<reference evidence="2 3" key="1">
    <citation type="submission" date="2019-03" db="EMBL/GenBank/DDBJ databases">
        <title>Genomic Encyclopedia of Type Strains, Phase IV (KMG-IV): sequencing the most valuable type-strain genomes for metagenomic binning, comparative biology and taxonomic classification.</title>
        <authorList>
            <person name="Goeker M."/>
        </authorList>
    </citation>
    <scope>NUCLEOTIDE SEQUENCE [LARGE SCALE GENOMIC DNA]</scope>
    <source>
        <strain evidence="2 3">DSM 103792</strain>
    </source>
</reference>
<dbReference type="EMBL" id="SNYM01000002">
    <property type="protein sequence ID" value="TDQ50421.1"/>
    <property type="molecule type" value="Genomic_DNA"/>
</dbReference>
<evidence type="ECO:0000256" key="1">
    <source>
        <dbReference type="SAM" id="Phobius"/>
    </source>
</evidence>
<dbReference type="RefSeq" id="WP_133587569.1">
    <property type="nucleotide sequence ID" value="NZ_CP037953.1"/>
</dbReference>
<comment type="caution">
    <text evidence="2">The sequence shown here is derived from an EMBL/GenBank/DDBJ whole genome shotgun (WGS) entry which is preliminary data.</text>
</comment>
<keyword evidence="1" id="KW-0472">Membrane</keyword>
<dbReference type="OrthoDB" id="5393896at2"/>
<dbReference type="AlphaFoldDB" id="A0A4R6UTD2"/>
<keyword evidence="1" id="KW-1133">Transmembrane helix</keyword>
<protein>
    <submittedName>
        <fullName evidence="2">Uncharacterized protein</fullName>
    </submittedName>
</protein>